<feature type="transmembrane region" description="Helical" evidence="7">
    <location>
        <begin position="12"/>
        <end position="31"/>
    </location>
</feature>
<feature type="transmembrane region" description="Helical" evidence="7">
    <location>
        <begin position="162"/>
        <end position="183"/>
    </location>
</feature>
<dbReference type="Pfam" id="PF07690">
    <property type="entry name" value="MFS_1"/>
    <property type="match status" value="1"/>
</dbReference>
<keyword evidence="2" id="KW-0813">Transport</keyword>
<dbReference type="GO" id="GO:0022857">
    <property type="term" value="F:transmembrane transporter activity"/>
    <property type="evidence" value="ECO:0007669"/>
    <property type="project" value="InterPro"/>
</dbReference>
<dbReference type="PROSITE" id="PS50850">
    <property type="entry name" value="MFS"/>
    <property type="match status" value="1"/>
</dbReference>
<gene>
    <name evidence="9" type="ORF">A3C72_04745</name>
</gene>
<organism evidence="9 10">
    <name type="scientific">Candidatus Taylorbacteria bacterium RIFCSPHIGHO2_02_FULL_43_32b</name>
    <dbReference type="NCBI Taxonomy" id="1802306"/>
    <lineage>
        <taxon>Bacteria</taxon>
        <taxon>Candidatus Tayloriibacteriota</taxon>
    </lineage>
</organism>
<keyword evidence="5 7" id="KW-1133">Transmembrane helix</keyword>
<reference evidence="9 10" key="1">
    <citation type="journal article" date="2016" name="Nat. Commun.">
        <title>Thousands of microbial genomes shed light on interconnected biogeochemical processes in an aquifer system.</title>
        <authorList>
            <person name="Anantharaman K."/>
            <person name="Brown C.T."/>
            <person name="Hug L.A."/>
            <person name="Sharon I."/>
            <person name="Castelle C.J."/>
            <person name="Probst A.J."/>
            <person name="Thomas B.C."/>
            <person name="Singh A."/>
            <person name="Wilkins M.J."/>
            <person name="Karaoz U."/>
            <person name="Brodie E.L."/>
            <person name="Williams K.H."/>
            <person name="Hubbard S.S."/>
            <person name="Banfield J.F."/>
        </authorList>
    </citation>
    <scope>NUCLEOTIDE SEQUENCE [LARGE SCALE GENOMIC DNA]</scope>
</reference>
<dbReference type="SUPFAM" id="SSF103473">
    <property type="entry name" value="MFS general substrate transporter"/>
    <property type="match status" value="2"/>
</dbReference>
<feature type="transmembrane region" description="Helical" evidence="7">
    <location>
        <begin position="244"/>
        <end position="264"/>
    </location>
</feature>
<feature type="transmembrane region" description="Helical" evidence="7">
    <location>
        <begin position="212"/>
        <end position="232"/>
    </location>
</feature>
<dbReference type="Gene3D" id="1.20.1250.20">
    <property type="entry name" value="MFS general substrate transporter like domains"/>
    <property type="match status" value="2"/>
</dbReference>
<evidence type="ECO:0000256" key="4">
    <source>
        <dbReference type="ARBA" id="ARBA00022692"/>
    </source>
</evidence>
<evidence type="ECO:0000256" key="2">
    <source>
        <dbReference type="ARBA" id="ARBA00022448"/>
    </source>
</evidence>
<comment type="subcellular location">
    <subcellularLocation>
        <location evidence="1">Cell membrane</location>
        <topology evidence="1">Multi-pass membrane protein</topology>
    </subcellularLocation>
</comment>
<feature type="transmembrane region" description="Helical" evidence="7">
    <location>
        <begin position="133"/>
        <end position="156"/>
    </location>
</feature>
<dbReference type="InterPro" id="IPR011701">
    <property type="entry name" value="MFS"/>
</dbReference>
<accession>A0A1G2MEN2</accession>
<feature type="transmembrane region" description="Helical" evidence="7">
    <location>
        <begin position="99"/>
        <end position="121"/>
    </location>
</feature>
<evidence type="ECO:0000256" key="6">
    <source>
        <dbReference type="ARBA" id="ARBA00023136"/>
    </source>
</evidence>
<feature type="transmembrane region" description="Helical" evidence="7">
    <location>
        <begin position="75"/>
        <end position="93"/>
    </location>
</feature>
<evidence type="ECO:0000256" key="7">
    <source>
        <dbReference type="SAM" id="Phobius"/>
    </source>
</evidence>
<evidence type="ECO:0000259" key="8">
    <source>
        <dbReference type="PROSITE" id="PS50850"/>
    </source>
</evidence>
<feature type="transmembrane region" description="Helical" evidence="7">
    <location>
        <begin position="345"/>
        <end position="378"/>
    </location>
</feature>
<evidence type="ECO:0000256" key="1">
    <source>
        <dbReference type="ARBA" id="ARBA00004651"/>
    </source>
</evidence>
<evidence type="ECO:0000256" key="3">
    <source>
        <dbReference type="ARBA" id="ARBA00022475"/>
    </source>
</evidence>
<dbReference type="InterPro" id="IPR050171">
    <property type="entry name" value="MFS_Transporters"/>
</dbReference>
<dbReference type="GO" id="GO:0005886">
    <property type="term" value="C:plasma membrane"/>
    <property type="evidence" value="ECO:0007669"/>
    <property type="project" value="UniProtKB-SubCell"/>
</dbReference>
<sequence>MTSPIVKQKVFGAIYMLGFFFALTAALPAYVNSEFLSQFVGTKSVGIIYAVSSLIALVLFTKIGKLLKQFGGYKIALTLAIVGFVSLIGLTFVREPLFITLFFIAFDIMAIMLYFTMDIFLETSLQDRVTGTVRGTFLSINNTAWIMAPILAGLIVSHNSYWKVYLASAAVLLPVIIIIVNSFRGFHDSTYENNSFLTILTSLPKHKSTYKILSTNFILQLFYSWMVIYTPIYLRTYMGFDWQAIGIMFTVMLFPFAILEAPLGRLADEKWGEKEMLTGGLVIMGVSTMLLTFIPNANFLVWTAALLTTRIGASIVEIMSETYFFKKTGEKQPEIVSLFRMTKPLAFITGPLVATILLQFIPYNFLFLILGIIMFWGLRYSLTLKDTL</sequence>
<dbReference type="PANTHER" id="PTHR23517">
    <property type="entry name" value="RESISTANCE PROTEIN MDTM, PUTATIVE-RELATED-RELATED"/>
    <property type="match status" value="1"/>
</dbReference>
<dbReference type="Proteomes" id="UP000177130">
    <property type="component" value="Unassembled WGS sequence"/>
</dbReference>
<evidence type="ECO:0000256" key="5">
    <source>
        <dbReference type="ARBA" id="ARBA00022989"/>
    </source>
</evidence>
<keyword evidence="4 7" id="KW-0812">Transmembrane</keyword>
<evidence type="ECO:0000313" key="10">
    <source>
        <dbReference type="Proteomes" id="UP000177130"/>
    </source>
</evidence>
<keyword evidence="3" id="KW-1003">Cell membrane</keyword>
<comment type="caution">
    <text evidence="9">The sequence shown here is derived from an EMBL/GenBank/DDBJ whole genome shotgun (WGS) entry which is preliminary data.</text>
</comment>
<name>A0A1G2MEN2_9BACT</name>
<dbReference type="InterPro" id="IPR020846">
    <property type="entry name" value="MFS_dom"/>
</dbReference>
<dbReference type="EMBL" id="MHRK01000054">
    <property type="protein sequence ID" value="OHA22356.1"/>
    <property type="molecule type" value="Genomic_DNA"/>
</dbReference>
<feature type="domain" description="Major facilitator superfamily (MFS) profile" evidence="8">
    <location>
        <begin position="10"/>
        <end position="388"/>
    </location>
</feature>
<evidence type="ECO:0000313" key="9">
    <source>
        <dbReference type="EMBL" id="OHA22356.1"/>
    </source>
</evidence>
<keyword evidence="6 7" id="KW-0472">Membrane</keyword>
<feature type="transmembrane region" description="Helical" evidence="7">
    <location>
        <begin position="43"/>
        <end position="63"/>
    </location>
</feature>
<dbReference type="AlphaFoldDB" id="A0A1G2MEN2"/>
<proteinExistence type="predicted"/>
<protein>
    <recommendedName>
        <fullName evidence="8">Major facilitator superfamily (MFS) profile domain-containing protein</fullName>
    </recommendedName>
</protein>
<dbReference type="STRING" id="1802306.A3C72_04745"/>
<dbReference type="InterPro" id="IPR036259">
    <property type="entry name" value="MFS_trans_sf"/>
</dbReference>
<feature type="transmembrane region" description="Helical" evidence="7">
    <location>
        <begin position="276"/>
        <end position="294"/>
    </location>
</feature>